<dbReference type="Pfam" id="PF26002">
    <property type="entry name" value="Beta-barrel_AprE"/>
    <property type="match status" value="1"/>
</dbReference>
<dbReference type="InterPro" id="IPR006144">
    <property type="entry name" value="Secretion_HlyD_CS"/>
</dbReference>
<feature type="coiled-coil region" evidence="10">
    <location>
        <begin position="181"/>
        <end position="222"/>
    </location>
</feature>
<feature type="transmembrane region" description="Helical" evidence="9">
    <location>
        <begin position="39"/>
        <end position="57"/>
    </location>
</feature>
<evidence type="ECO:0000256" key="1">
    <source>
        <dbReference type="ARBA" id="ARBA00004377"/>
    </source>
</evidence>
<accession>A0ABQ5V117</accession>
<keyword evidence="8 9" id="KW-0472">Membrane</keyword>
<dbReference type="Pfam" id="PF25994">
    <property type="entry name" value="HH_AprE"/>
    <property type="match status" value="1"/>
</dbReference>
<evidence type="ECO:0000256" key="10">
    <source>
        <dbReference type="SAM" id="Coils"/>
    </source>
</evidence>
<feature type="chain" id="PRO_5046499410" description="Membrane fusion protein (MFP) family protein" evidence="11">
    <location>
        <begin position="21"/>
        <end position="458"/>
    </location>
</feature>
<feature type="domain" description="AprE-like beta-barrel" evidence="13">
    <location>
        <begin position="345"/>
        <end position="435"/>
    </location>
</feature>
<dbReference type="Gene3D" id="2.40.30.170">
    <property type="match status" value="1"/>
</dbReference>
<keyword evidence="4 9" id="KW-1003">Cell membrane</keyword>
<keyword evidence="11" id="KW-0732">Signal</keyword>
<dbReference type="PRINTS" id="PR01490">
    <property type="entry name" value="RTXTOXIND"/>
</dbReference>
<dbReference type="InterPro" id="IPR058982">
    <property type="entry name" value="Beta-barrel_AprE"/>
</dbReference>
<reference evidence="14" key="2">
    <citation type="submission" date="2023-01" db="EMBL/GenBank/DDBJ databases">
        <title>Draft genome sequence of Algimonas porphyrae strain NBRC 108216.</title>
        <authorList>
            <person name="Sun Q."/>
            <person name="Mori K."/>
        </authorList>
    </citation>
    <scope>NUCLEOTIDE SEQUENCE</scope>
    <source>
        <strain evidence="14">NBRC 108216</strain>
    </source>
</reference>
<protein>
    <recommendedName>
        <fullName evidence="9">Membrane fusion protein (MFP) family protein</fullName>
    </recommendedName>
</protein>
<reference evidence="14" key="1">
    <citation type="journal article" date="2014" name="Int. J. Syst. Evol. Microbiol.">
        <title>Complete genome of a new Firmicutes species belonging to the dominant human colonic microbiota ('Ruminococcus bicirculans') reveals two chromosomes and a selective capacity to utilize plant glucans.</title>
        <authorList>
            <consortium name="NISC Comparative Sequencing Program"/>
            <person name="Wegmann U."/>
            <person name="Louis P."/>
            <person name="Goesmann A."/>
            <person name="Henrissat B."/>
            <person name="Duncan S.H."/>
            <person name="Flint H.J."/>
        </authorList>
    </citation>
    <scope>NUCLEOTIDE SEQUENCE</scope>
    <source>
        <strain evidence="14">NBRC 108216</strain>
    </source>
</reference>
<evidence type="ECO:0000256" key="6">
    <source>
        <dbReference type="ARBA" id="ARBA00022692"/>
    </source>
</evidence>
<comment type="subcellular location">
    <subcellularLocation>
        <location evidence="1 9">Cell inner membrane</location>
        <topology evidence="1 9">Single-pass membrane protein</topology>
    </subcellularLocation>
</comment>
<dbReference type="InterPro" id="IPR010129">
    <property type="entry name" value="T1SS_HlyD"/>
</dbReference>
<evidence type="ECO:0000256" key="7">
    <source>
        <dbReference type="ARBA" id="ARBA00022989"/>
    </source>
</evidence>
<evidence type="ECO:0000313" key="15">
    <source>
        <dbReference type="Proteomes" id="UP001161390"/>
    </source>
</evidence>
<evidence type="ECO:0000256" key="2">
    <source>
        <dbReference type="ARBA" id="ARBA00009477"/>
    </source>
</evidence>
<evidence type="ECO:0000313" key="14">
    <source>
        <dbReference type="EMBL" id="GLQ21240.1"/>
    </source>
</evidence>
<keyword evidence="6 9" id="KW-0812">Transmembrane</keyword>
<comment type="caution">
    <text evidence="14">The sequence shown here is derived from an EMBL/GenBank/DDBJ whole genome shotgun (WGS) entry which is preliminary data.</text>
</comment>
<dbReference type="Proteomes" id="UP001161390">
    <property type="component" value="Unassembled WGS sequence"/>
</dbReference>
<evidence type="ECO:0000256" key="3">
    <source>
        <dbReference type="ARBA" id="ARBA00022448"/>
    </source>
</evidence>
<feature type="coiled-coil region" evidence="10">
    <location>
        <begin position="247"/>
        <end position="303"/>
    </location>
</feature>
<evidence type="ECO:0000256" key="4">
    <source>
        <dbReference type="ARBA" id="ARBA00022475"/>
    </source>
</evidence>
<feature type="signal peptide" evidence="11">
    <location>
        <begin position="1"/>
        <end position="20"/>
    </location>
</feature>
<dbReference type="InterPro" id="IPR050739">
    <property type="entry name" value="MFP"/>
</dbReference>
<dbReference type="RefSeq" id="WP_284372588.1">
    <property type="nucleotide sequence ID" value="NZ_BSNJ01000004.1"/>
</dbReference>
<evidence type="ECO:0000256" key="11">
    <source>
        <dbReference type="SAM" id="SignalP"/>
    </source>
</evidence>
<gene>
    <name evidence="14" type="ORF">GCM10007854_21950</name>
</gene>
<evidence type="ECO:0000256" key="9">
    <source>
        <dbReference type="RuleBase" id="RU365093"/>
    </source>
</evidence>
<keyword evidence="7 9" id="KW-1133">Transmembrane helix</keyword>
<name>A0ABQ5V117_9PROT</name>
<dbReference type="PROSITE" id="PS00543">
    <property type="entry name" value="HLYD_FAMILY"/>
    <property type="match status" value="1"/>
</dbReference>
<sequence length="458" mass="49663">MNAPLPAELGAALASAMASASTSAPTAPPQPSYQRYLRIGYIGVGLLVVGLFGWAALASIKGAVVAPGFVAVDGKPAVIQHLDGGVVGEIYVRDGAKVATGDPLIRLDPTEIDASREIIEVQFNETRARVERLKAERDGLRTILFPQDLLGAAASQPRVARAINGQRDLFAARRAASDGQRAQLRQRIDQSESQITGLSALIQATQDQLEKVLEERDDKQTILDKGFIGRPAVLALEREALRLQGDIQSRQSEVDRLRSQITETRAQIDQLSRDRQSEVLTELRQAETEASGFREQLIAASAQSDRIIITSPVNGVVHDLAITTTGGVVQQGADLMQIIPSDAALIILTQVQPADIDQVYPGQPATLRLSAFNARSTPELNGFVARVSPDRLVDPTTGFPYYEVEVDLLPDELNRLPDNLTLLPGMPAEAFMQTESRSVLEYLLKPATDAMRRAGREE</sequence>
<keyword evidence="3 9" id="KW-0813">Transport</keyword>
<keyword evidence="10" id="KW-0175">Coiled coil</keyword>
<organism evidence="14 15">
    <name type="scientific">Algimonas porphyrae</name>
    <dbReference type="NCBI Taxonomy" id="1128113"/>
    <lineage>
        <taxon>Bacteria</taxon>
        <taxon>Pseudomonadati</taxon>
        <taxon>Pseudomonadota</taxon>
        <taxon>Alphaproteobacteria</taxon>
        <taxon>Maricaulales</taxon>
        <taxon>Robiginitomaculaceae</taxon>
        <taxon>Algimonas</taxon>
    </lineage>
</organism>
<dbReference type="EMBL" id="BSNJ01000004">
    <property type="protein sequence ID" value="GLQ21240.1"/>
    <property type="molecule type" value="Genomic_DNA"/>
</dbReference>
<comment type="similarity">
    <text evidence="2 9">Belongs to the membrane fusion protein (MFP) (TC 8.A.1) family.</text>
</comment>
<evidence type="ECO:0000256" key="8">
    <source>
        <dbReference type="ARBA" id="ARBA00023136"/>
    </source>
</evidence>
<dbReference type="PANTHER" id="PTHR30386">
    <property type="entry name" value="MEMBRANE FUSION SUBUNIT OF EMRAB-TOLC MULTIDRUG EFFLUX PUMP"/>
    <property type="match status" value="1"/>
</dbReference>
<evidence type="ECO:0000259" key="12">
    <source>
        <dbReference type="Pfam" id="PF25994"/>
    </source>
</evidence>
<dbReference type="PANTHER" id="PTHR30386:SF17">
    <property type="entry name" value="ALKALINE PROTEASE SECRETION PROTEIN APRE"/>
    <property type="match status" value="1"/>
</dbReference>
<evidence type="ECO:0000259" key="13">
    <source>
        <dbReference type="Pfam" id="PF26002"/>
    </source>
</evidence>
<feature type="domain" description="AprE-like long alpha-helical hairpin" evidence="12">
    <location>
        <begin position="113"/>
        <end position="302"/>
    </location>
</feature>
<dbReference type="NCBIfam" id="TIGR01843">
    <property type="entry name" value="type_I_hlyD"/>
    <property type="match status" value="1"/>
</dbReference>
<keyword evidence="5 9" id="KW-0997">Cell inner membrane</keyword>
<evidence type="ECO:0000256" key="5">
    <source>
        <dbReference type="ARBA" id="ARBA00022519"/>
    </source>
</evidence>
<keyword evidence="15" id="KW-1185">Reference proteome</keyword>
<proteinExistence type="inferred from homology"/>
<dbReference type="InterPro" id="IPR058781">
    <property type="entry name" value="HH_AprE-like"/>
</dbReference>